<sequence>MVVHRPPDSRLLSNLIAHEKEYTKHFASLFSLSHAALASLSAYSAASPSENPYSSTSAGSLAQVLAAIVDVLAGADDALQRYLHVVEKWREQLVLLKELEDDVGAILRDREIL</sequence>
<dbReference type="EMBL" id="KN832007">
    <property type="protein sequence ID" value="KIN99169.1"/>
    <property type="molecule type" value="Genomic_DNA"/>
</dbReference>
<dbReference type="STRING" id="870435.A0A0C3NDI5"/>
<gene>
    <name evidence="1" type="ORF">M404DRAFT_817854</name>
</gene>
<dbReference type="Gene3D" id="1.20.1270.60">
    <property type="entry name" value="Arfaptin homology (AH) domain/BAR domain"/>
    <property type="match status" value="1"/>
</dbReference>
<proteinExistence type="predicted"/>
<reference evidence="1 2" key="1">
    <citation type="submission" date="2014-04" db="EMBL/GenBank/DDBJ databases">
        <authorList>
            <consortium name="DOE Joint Genome Institute"/>
            <person name="Kuo A."/>
            <person name="Kohler A."/>
            <person name="Costa M.D."/>
            <person name="Nagy L.G."/>
            <person name="Floudas D."/>
            <person name="Copeland A."/>
            <person name="Barry K.W."/>
            <person name="Cichocki N."/>
            <person name="Veneault-Fourrey C."/>
            <person name="LaButti K."/>
            <person name="Lindquist E.A."/>
            <person name="Lipzen A."/>
            <person name="Lundell T."/>
            <person name="Morin E."/>
            <person name="Murat C."/>
            <person name="Sun H."/>
            <person name="Tunlid A."/>
            <person name="Henrissat B."/>
            <person name="Grigoriev I.V."/>
            <person name="Hibbett D.S."/>
            <person name="Martin F."/>
            <person name="Nordberg H.P."/>
            <person name="Cantor M.N."/>
            <person name="Hua S.X."/>
        </authorList>
    </citation>
    <scope>NUCLEOTIDE SEQUENCE [LARGE SCALE GENOMIC DNA]</scope>
    <source>
        <strain evidence="1 2">Marx 270</strain>
    </source>
</reference>
<reference evidence="2" key="2">
    <citation type="submission" date="2015-01" db="EMBL/GenBank/DDBJ databases">
        <title>Evolutionary Origins and Diversification of the Mycorrhizal Mutualists.</title>
        <authorList>
            <consortium name="DOE Joint Genome Institute"/>
            <consortium name="Mycorrhizal Genomics Consortium"/>
            <person name="Kohler A."/>
            <person name="Kuo A."/>
            <person name="Nagy L.G."/>
            <person name="Floudas D."/>
            <person name="Copeland A."/>
            <person name="Barry K.W."/>
            <person name="Cichocki N."/>
            <person name="Veneault-Fourrey C."/>
            <person name="LaButti K."/>
            <person name="Lindquist E.A."/>
            <person name="Lipzen A."/>
            <person name="Lundell T."/>
            <person name="Morin E."/>
            <person name="Murat C."/>
            <person name="Riley R."/>
            <person name="Ohm R."/>
            <person name="Sun H."/>
            <person name="Tunlid A."/>
            <person name="Henrissat B."/>
            <person name="Grigoriev I.V."/>
            <person name="Hibbett D.S."/>
            <person name="Martin F."/>
        </authorList>
    </citation>
    <scope>NUCLEOTIDE SEQUENCE [LARGE SCALE GENOMIC DNA]</scope>
    <source>
        <strain evidence="2">Marx 270</strain>
    </source>
</reference>
<dbReference type="AlphaFoldDB" id="A0A0C3NDI5"/>
<protein>
    <submittedName>
        <fullName evidence="1">Uncharacterized protein</fullName>
    </submittedName>
</protein>
<organism evidence="1 2">
    <name type="scientific">Pisolithus tinctorius Marx 270</name>
    <dbReference type="NCBI Taxonomy" id="870435"/>
    <lineage>
        <taxon>Eukaryota</taxon>
        <taxon>Fungi</taxon>
        <taxon>Dikarya</taxon>
        <taxon>Basidiomycota</taxon>
        <taxon>Agaricomycotina</taxon>
        <taxon>Agaricomycetes</taxon>
        <taxon>Agaricomycetidae</taxon>
        <taxon>Boletales</taxon>
        <taxon>Sclerodermatineae</taxon>
        <taxon>Pisolithaceae</taxon>
        <taxon>Pisolithus</taxon>
    </lineage>
</organism>
<dbReference type="HOGENOM" id="CLU_2284077_0_0_1"/>
<evidence type="ECO:0000313" key="1">
    <source>
        <dbReference type="EMBL" id="KIN99169.1"/>
    </source>
</evidence>
<accession>A0A0C3NDI5</accession>
<dbReference type="InParanoid" id="A0A0C3NDI5"/>
<evidence type="ECO:0000313" key="2">
    <source>
        <dbReference type="Proteomes" id="UP000054217"/>
    </source>
</evidence>
<keyword evidence="2" id="KW-1185">Reference proteome</keyword>
<name>A0A0C3NDI5_PISTI</name>
<dbReference type="Proteomes" id="UP000054217">
    <property type="component" value="Unassembled WGS sequence"/>
</dbReference>
<dbReference type="InterPro" id="IPR027267">
    <property type="entry name" value="AH/BAR_dom_sf"/>
</dbReference>
<dbReference type="OrthoDB" id="3358861at2759"/>